<dbReference type="EMBL" id="JAGMUV010000006">
    <property type="protein sequence ID" value="KAH7153666.1"/>
    <property type="molecule type" value="Genomic_DNA"/>
</dbReference>
<evidence type="ECO:0000256" key="3">
    <source>
        <dbReference type="ARBA" id="ARBA00022827"/>
    </source>
</evidence>
<dbReference type="InterPro" id="IPR050641">
    <property type="entry name" value="RIFMO-like"/>
</dbReference>
<dbReference type="AlphaFoldDB" id="A0A9P9F7L0"/>
<comment type="caution">
    <text evidence="7">The sequence shown here is derived from an EMBL/GenBank/DDBJ whole genome shotgun (WGS) entry which is preliminary data.</text>
</comment>
<name>A0A9P9F7L0_9HYPO</name>
<keyword evidence="3" id="KW-0274">FAD</keyword>
<dbReference type="PRINTS" id="PR00420">
    <property type="entry name" value="RNGMNOXGNASE"/>
</dbReference>
<evidence type="ECO:0000256" key="4">
    <source>
        <dbReference type="ARBA" id="ARBA00023002"/>
    </source>
</evidence>
<keyword evidence="2" id="KW-0285">Flavoprotein</keyword>
<evidence type="ECO:0000256" key="2">
    <source>
        <dbReference type="ARBA" id="ARBA00022630"/>
    </source>
</evidence>
<evidence type="ECO:0000256" key="5">
    <source>
        <dbReference type="SAM" id="Phobius"/>
    </source>
</evidence>
<dbReference type="Proteomes" id="UP000738349">
    <property type="component" value="Unassembled WGS sequence"/>
</dbReference>
<accession>A0A9P9F7L0</accession>
<keyword evidence="8" id="KW-1185">Reference proteome</keyword>
<dbReference type="Pfam" id="PF01494">
    <property type="entry name" value="FAD_binding_3"/>
    <property type="match status" value="1"/>
</dbReference>
<dbReference type="OrthoDB" id="2096480at2759"/>
<keyword evidence="4" id="KW-0560">Oxidoreductase</keyword>
<keyword evidence="5" id="KW-0472">Membrane</keyword>
<dbReference type="Gene3D" id="3.30.9.10">
    <property type="entry name" value="D-Amino Acid Oxidase, subunit A, domain 2"/>
    <property type="match status" value="1"/>
</dbReference>
<organism evidence="7 8">
    <name type="scientific">Dactylonectria macrodidyma</name>
    <dbReference type="NCBI Taxonomy" id="307937"/>
    <lineage>
        <taxon>Eukaryota</taxon>
        <taxon>Fungi</taxon>
        <taxon>Dikarya</taxon>
        <taxon>Ascomycota</taxon>
        <taxon>Pezizomycotina</taxon>
        <taxon>Sordariomycetes</taxon>
        <taxon>Hypocreomycetidae</taxon>
        <taxon>Hypocreales</taxon>
        <taxon>Nectriaceae</taxon>
        <taxon>Dactylonectria</taxon>
    </lineage>
</organism>
<dbReference type="GO" id="GO:0016709">
    <property type="term" value="F:oxidoreductase activity, acting on paired donors, with incorporation or reduction of molecular oxygen, NAD(P)H as one donor, and incorporation of one atom of oxygen"/>
    <property type="evidence" value="ECO:0007669"/>
    <property type="project" value="UniProtKB-ARBA"/>
</dbReference>
<comment type="cofactor">
    <cofactor evidence="1">
        <name>FAD</name>
        <dbReference type="ChEBI" id="CHEBI:57692"/>
    </cofactor>
</comment>
<reference evidence="7" key="1">
    <citation type="journal article" date="2021" name="Nat. Commun.">
        <title>Genetic determinants of endophytism in the Arabidopsis root mycobiome.</title>
        <authorList>
            <person name="Mesny F."/>
            <person name="Miyauchi S."/>
            <person name="Thiergart T."/>
            <person name="Pickel B."/>
            <person name="Atanasova L."/>
            <person name="Karlsson M."/>
            <person name="Huettel B."/>
            <person name="Barry K.W."/>
            <person name="Haridas S."/>
            <person name="Chen C."/>
            <person name="Bauer D."/>
            <person name="Andreopoulos W."/>
            <person name="Pangilinan J."/>
            <person name="LaButti K."/>
            <person name="Riley R."/>
            <person name="Lipzen A."/>
            <person name="Clum A."/>
            <person name="Drula E."/>
            <person name="Henrissat B."/>
            <person name="Kohler A."/>
            <person name="Grigoriev I.V."/>
            <person name="Martin F.M."/>
            <person name="Hacquard S."/>
        </authorList>
    </citation>
    <scope>NUCLEOTIDE SEQUENCE</scope>
    <source>
        <strain evidence="7">MPI-CAGE-AT-0147</strain>
    </source>
</reference>
<dbReference type="PANTHER" id="PTHR43004">
    <property type="entry name" value="TRK SYSTEM POTASSIUM UPTAKE PROTEIN"/>
    <property type="match status" value="1"/>
</dbReference>
<feature type="transmembrane region" description="Helical" evidence="5">
    <location>
        <begin position="12"/>
        <end position="34"/>
    </location>
</feature>
<keyword evidence="5" id="KW-0812">Transmembrane</keyword>
<proteinExistence type="predicted"/>
<feature type="domain" description="FAD-binding" evidence="6">
    <location>
        <begin position="12"/>
        <end position="341"/>
    </location>
</feature>
<keyword evidence="5" id="KW-1133">Transmembrane helix</keyword>
<dbReference type="SUPFAM" id="SSF51905">
    <property type="entry name" value="FAD/NAD(P)-binding domain"/>
    <property type="match status" value="1"/>
</dbReference>
<dbReference type="PANTHER" id="PTHR43004:SF19">
    <property type="entry name" value="BINDING MONOOXYGENASE, PUTATIVE (JCVI)-RELATED"/>
    <property type="match status" value="1"/>
</dbReference>
<evidence type="ECO:0000313" key="7">
    <source>
        <dbReference type="EMBL" id="KAH7153666.1"/>
    </source>
</evidence>
<dbReference type="GO" id="GO:0071949">
    <property type="term" value="F:FAD binding"/>
    <property type="evidence" value="ECO:0007669"/>
    <property type="project" value="InterPro"/>
</dbReference>
<evidence type="ECO:0000259" key="6">
    <source>
        <dbReference type="Pfam" id="PF01494"/>
    </source>
</evidence>
<dbReference type="InterPro" id="IPR036188">
    <property type="entry name" value="FAD/NAD-bd_sf"/>
</dbReference>
<evidence type="ECO:0000313" key="8">
    <source>
        <dbReference type="Proteomes" id="UP000738349"/>
    </source>
</evidence>
<evidence type="ECO:0000256" key="1">
    <source>
        <dbReference type="ARBA" id="ARBA00001974"/>
    </source>
</evidence>
<dbReference type="Gene3D" id="3.50.50.60">
    <property type="entry name" value="FAD/NAD(P)-binding domain"/>
    <property type="match status" value="1"/>
</dbReference>
<dbReference type="InterPro" id="IPR002938">
    <property type="entry name" value="FAD-bd"/>
</dbReference>
<sequence length="416" mass="45553">MLSKPQPDQTDAVVVIGAGPVGLFTALLVAQAGIKVIVYETGTGINQSPRAVAYFPAVLEEFSKAGILEDVITAGEKNQDGCDWRDKDGNILTGINPPPDNPHCAVMLSQPEFCQVALDALIKTGNAQVHFNHTFQRLQQHDGFVEYWLKHEADNRQVQGTCRYLVGADGGRSTVRQSLGIELEGYTWESLLFVAVNFQYGLSELGWKAANFIVDLNTGASSSSEAKGRAGEWQLESEKSTVKVVKDRLCHLLPGDTSKIEYGAMAPYVVHQRCASRFVQGNAILAGDAAHLNNPVGGLGLTAGLLYAAHLAGSLRQVLKKGANTESLISYAETRQRIFRERTDSITTENLLRLMSENPDDIKKREEFFKNLSDPKDLATTLQVGLPDFALTSTSDTKFDTYHEVTWFISVTKPYG</sequence>
<protein>
    <recommendedName>
        <fullName evidence="6">FAD-binding domain-containing protein</fullName>
    </recommendedName>
</protein>
<gene>
    <name evidence="7" type="ORF">EDB81DRAFT_882600</name>
</gene>